<dbReference type="CDD" id="cd06587">
    <property type="entry name" value="VOC"/>
    <property type="match status" value="1"/>
</dbReference>
<reference evidence="2 3" key="1">
    <citation type="journal article" date="2013" name="ISME J.">
        <title>A metabolic model for members of the genus Tetrasphaera involved in enhanced biological phosphorus removal.</title>
        <authorList>
            <person name="Kristiansen R."/>
            <person name="Nguyen H.T.T."/>
            <person name="Saunders A.M."/>
            <person name="Nielsen J.L."/>
            <person name="Wimmer R."/>
            <person name="Le V.Q."/>
            <person name="McIlroy S.J."/>
            <person name="Petrovski S."/>
            <person name="Seviour R.J."/>
            <person name="Calteau A."/>
            <person name="Nielsen K.L."/>
            <person name="Nielsen P.H."/>
        </authorList>
    </citation>
    <scope>NUCLEOTIDE SEQUENCE [LARGE SCALE GENOMIC DNA]</scope>
    <source>
        <strain evidence="2 3">T1-X7</strain>
    </source>
</reference>
<feature type="domain" description="VOC" evidence="1">
    <location>
        <begin position="7"/>
        <end position="136"/>
    </location>
</feature>
<dbReference type="Proteomes" id="UP000035721">
    <property type="component" value="Unassembled WGS sequence"/>
</dbReference>
<dbReference type="Gene3D" id="3.10.180.10">
    <property type="entry name" value="2,3-Dihydroxybiphenyl 1,2-Dioxygenase, domain 1"/>
    <property type="match status" value="1"/>
</dbReference>
<dbReference type="Pfam" id="PF13468">
    <property type="entry name" value="Glyoxalase_3"/>
    <property type="match status" value="1"/>
</dbReference>
<dbReference type="SUPFAM" id="SSF54593">
    <property type="entry name" value="Glyoxalase/Bleomycin resistance protein/Dihydroxybiphenyl dioxygenase"/>
    <property type="match status" value="1"/>
</dbReference>
<name>A0A077LVT9_9MICO</name>
<dbReference type="PANTHER" id="PTHR40265">
    <property type="entry name" value="BLL2707 PROTEIN"/>
    <property type="match status" value="1"/>
</dbReference>
<dbReference type="OrthoDB" id="4152030at2"/>
<dbReference type="PANTHER" id="PTHR40265:SF1">
    <property type="entry name" value="GLYOXALASE-LIKE DOMAIN-CONTAINING PROTEIN"/>
    <property type="match status" value="1"/>
</dbReference>
<dbReference type="STRING" id="1194083.BN12_1060011"/>
<gene>
    <name evidence="2" type="ORF">BN12_1060011</name>
</gene>
<dbReference type="InterPro" id="IPR037523">
    <property type="entry name" value="VOC_core"/>
</dbReference>
<organism evidence="2 3">
    <name type="scientific">Nostocoides japonicum T1-X7</name>
    <dbReference type="NCBI Taxonomy" id="1194083"/>
    <lineage>
        <taxon>Bacteria</taxon>
        <taxon>Bacillati</taxon>
        <taxon>Actinomycetota</taxon>
        <taxon>Actinomycetes</taxon>
        <taxon>Micrococcales</taxon>
        <taxon>Intrasporangiaceae</taxon>
        <taxon>Nostocoides</taxon>
    </lineage>
</organism>
<comment type="caution">
    <text evidence="2">The sequence shown here is derived from an EMBL/GenBank/DDBJ whole genome shotgun (WGS) entry which is preliminary data.</text>
</comment>
<dbReference type="PROSITE" id="PS51819">
    <property type="entry name" value="VOC"/>
    <property type="match status" value="1"/>
</dbReference>
<evidence type="ECO:0000313" key="2">
    <source>
        <dbReference type="EMBL" id="CCH76109.1"/>
    </source>
</evidence>
<dbReference type="InterPro" id="IPR025870">
    <property type="entry name" value="Glyoxalase-like_dom"/>
</dbReference>
<dbReference type="InterPro" id="IPR029068">
    <property type="entry name" value="Glyas_Bleomycin-R_OHBP_Dase"/>
</dbReference>
<dbReference type="EMBL" id="CAJB01000009">
    <property type="protein sequence ID" value="CCH76109.1"/>
    <property type="molecule type" value="Genomic_DNA"/>
</dbReference>
<accession>A0A077LVT9</accession>
<proteinExistence type="predicted"/>
<evidence type="ECO:0000313" key="3">
    <source>
        <dbReference type="Proteomes" id="UP000035721"/>
    </source>
</evidence>
<evidence type="ECO:0000259" key="1">
    <source>
        <dbReference type="PROSITE" id="PS51819"/>
    </source>
</evidence>
<dbReference type="RefSeq" id="WP_053080022.1">
    <property type="nucleotide sequence ID" value="NZ_HF570958.1"/>
</dbReference>
<dbReference type="AlphaFoldDB" id="A0A077LVT9"/>
<sequence>MSGPQRRIDHLVLAVHDLDAAADRYEQLGFQVGARNRHPWGTENRLVQFGSSFLELITVADEELIPPHAPGFFSFGAFVRDYLRRREGLAMFVLDSVDAHADATTFAEAGIGDFRPFSFEREGRQPDGTPTHVGFSLAYAIDDRVPAAAFFVCQQHHPDAFWNPLLQRHPNGAVDVTAVTLELADPPSHAAFLETFTGSPLTTDGREIKLAGSGRLVVETAGGTPGFVAYTVGVCDLDRVAQRLSSAHLAVDEAAGRIGIPADEGFGVRIEFEATTDRATV</sequence>
<protein>
    <recommendedName>
        <fullName evidence="1">VOC domain-containing protein</fullName>
    </recommendedName>
</protein>
<keyword evidence="3" id="KW-1185">Reference proteome</keyword>